<proteinExistence type="predicted"/>
<feature type="domain" description="Multidrug resistance protein MdtA-like C-terminal permuted SH3" evidence="3">
    <location>
        <begin position="314"/>
        <end position="369"/>
    </location>
</feature>
<dbReference type="Gene3D" id="2.40.50.100">
    <property type="match status" value="2"/>
</dbReference>
<evidence type="ECO:0000313" key="5">
    <source>
        <dbReference type="EMBL" id="MBB6729585.1"/>
    </source>
</evidence>
<dbReference type="Pfam" id="PF25967">
    <property type="entry name" value="RND-MFP_C"/>
    <property type="match status" value="1"/>
</dbReference>
<dbReference type="PANTHER" id="PTHR30469:SF33">
    <property type="entry name" value="SLR1207 PROTEIN"/>
    <property type="match status" value="1"/>
</dbReference>
<dbReference type="InterPro" id="IPR058627">
    <property type="entry name" value="MdtA-like_C"/>
</dbReference>
<name>A0A7X0SJ09_9BACL</name>
<dbReference type="SUPFAM" id="SSF111369">
    <property type="entry name" value="HlyD-like secretion proteins"/>
    <property type="match status" value="1"/>
</dbReference>
<dbReference type="PANTHER" id="PTHR30469">
    <property type="entry name" value="MULTIDRUG RESISTANCE PROTEIN MDTA"/>
    <property type="match status" value="1"/>
</dbReference>
<evidence type="ECO:0000256" key="2">
    <source>
        <dbReference type="SAM" id="MobiDB-lite"/>
    </source>
</evidence>
<evidence type="ECO:0000259" key="3">
    <source>
        <dbReference type="Pfam" id="PF25967"/>
    </source>
</evidence>
<dbReference type="GO" id="GO:0015562">
    <property type="term" value="F:efflux transmembrane transporter activity"/>
    <property type="evidence" value="ECO:0007669"/>
    <property type="project" value="TreeGrafter"/>
</dbReference>
<dbReference type="InterPro" id="IPR058647">
    <property type="entry name" value="BSH_CzcB-like"/>
</dbReference>
<protein>
    <submittedName>
        <fullName evidence="5">Efflux RND transporter periplasmic adaptor subunit</fullName>
    </submittedName>
</protein>
<dbReference type="EMBL" id="JACJVO010000002">
    <property type="protein sequence ID" value="MBB6729585.1"/>
    <property type="molecule type" value="Genomic_DNA"/>
</dbReference>
<dbReference type="Gene3D" id="2.40.420.20">
    <property type="match status" value="1"/>
</dbReference>
<evidence type="ECO:0000256" key="1">
    <source>
        <dbReference type="SAM" id="Coils"/>
    </source>
</evidence>
<feature type="coiled-coil region" evidence="1">
    <location>
        <begin position="125"/>
        <end position="181"/>
    </location>
</feature>
<dbReference type="GO" id="GO:1990281">
    <property type="term" value="C:efflux pump complex"/>
    <property type="evidence" value="ECO:0007669"/>
    <property type="project" value="TreeGrafter"/>
</dbReference>
<comment type="caution">
    <text evidence="5">The sequence shown here is derived from an EMBL/GenBank/DDBJ whole genome shotgun (WGS) entry which is preliminary data.</text>
</comment>
<dbReference type="RefSeq" id="WP_185127261.1">
    <property type="nucleotide sequence ID" value="NZ_JACJVO010000002.1"/>
</dbReference>
<gene>
    <name evidence="5" type="ORF">H7C18_01590</name>
</gene>
<organism evidence="5 6">
    <name type="scientific">Cohnella zeiphila</name>
    <dbReference type="NCBI Taxonomy" id="2761120"/>
    <lineage>
        <taxon>Bacteria</taxon>
        <taxon>Bacillati</taxon>
        <taxon>Bacillota</taxon>
        <taxon>Bacilli</taxon>
        <taxon>Bacillales</taxon>
        <taxon>Paenibacillaceae</taxon>
        <taxon>Cohnella</taxon>
    </lineage>
</organism>
<dbReference type="Pfam" id="PF25973">
    <property type="entry name" value="BSH_CzcB"/>
    <property type="match status" value="1"/>
</dbReference>
<keyword evidence="1" id="KW-0175">Coiled coil</keyword>
<dbReference type="Proteomes" id="UP000564644">
    <property type="component" value="Unassembled WGS sequence"/>
</dbReference>
<evidence type="ECO:0000313" key="6">
    <source>
        <dbReference type="Proteomes" id="UP000564644"/>
    </source>
</evidence>
<sequence length="371" mass="40072">MSMKWRTAFSSEGSGKERNRRRRIAGFLAAVSLSVALAGCSLLPDEPEEEDLSSIQLPQISKKPEYEVTTKTLETKVESSGKIMSTQEKTLYFTSKSLDGKFIKKLYINVGDVVKAGQPIAELDVEDLKKALRSQQLAFQQAELTMKQTLRDKDTMDPLEFEQKKIDFEEQRQAIEDAQKDIGDAVLTAPFAGTVVSLSVQEGASVKAYDPVCIIADPSKLVVAGTAFSKDDLAKVAVGMEATVDINSAGQVTGKVKSLPQPSTDDNNGNGGQGTGSQIERPEQYLLVDVPKLPAGVTRGTPLTVSVIVNRKENAMVIPLSALRTVGARTYVQVAEADGSKREVDIEIGQQTPTDVEVLQGLTPGQKVVGR</sequence>
<evidence type="ECO:0000259" key="4">
    <source>
        <dbReference type="Pfam" id="PF25973"/>
    </source>
</evidence>
<reference evidence="5 6" key="1">
    <citation type="submission" date="2020-08" db="EMBL/GenBank/DDBJ databases">
        <title>Cohnella phylogeny.</title>
        <authorList>
            <person name="Dunlap C."/>
        </authorList>
    </citation>
    <scope>NUCLEOTIDE SEQUENCE [LARGE SCALE GENOMIC DNA]</scope>
    <source>
        <strain evidence="5 6">CBP 2801</strain>
    </source>
</reference>
<dbReference type="AlphaFoldDB" id="A0A7X0SJ09"/>
<feature type="region of interest" description="Disordered" evidence="2">
    <location>
        <begin position="252"/>
        <end position="281"/>
    </location>
</feature>
<feature type="domain" description="CzcB-like barrel-sandwich hybrid" evidence="4">
    <location>
        <begin position="103"/>
        <end position="217"/>
    </location>
</feature>
<keyword evidence="6" id="KW-1185">Reference proteome</keyword>
<accession>A0A7X0SJ09</accession>